<name>A0AA41V0R5_PAPNU</name>
<reference evidence="1" key="1">
    <citation type="submission" date="2022-03" db="EMBL/GenBank/DDBJ databases">
        <title>A functionally conserved STORR gene fusion in Papaver species that diverged 16.8 million years ago.</title>
        <authorList>
            <person name="Catania T."/>
        </authorList>
    </citation>
    <scope>NUCLEOTIDE SEQUENCE</scope>
    <source>
        <strain evidence="1">S-191538</strain>
    </source>
</reference>
<accession>A0AA41V0R5</accession>
<proteinExistence type="predicted"/>
<organism evidence="1 2">
    <name type="scientific">Papaver nudicaule</name>
    <name type="common">Iceland poppy</name>
    <dbReference type="NCBI Taxonomy" id="74823"/>
    <lineage>
        <taxon>Eukaryota</taxon>
        <taxon>Viridiplantae</taxon>
        <taxon>Streptophyta</taxon>
        <taxon>Embryophyta</taxon>
        <taxon>Tracheophyta</taxon>
        <taxon>Spermatophyta</taxon>
        <taxon>Magnoliopsida</taxon>
        <taxon>Ranunculales</taxon>
        <taxon>Papaveraceae</taxon>
        <taxon>Papaveroideae</taxon>
        <taxon>Papaver</taxon>
    </lineage>
</organism>
<keyword evidence="2" id="KW-1185">Reference proteome</keyword>
<protein>
    <submittedName>
        <fullName evidence="1">Uncharacterized protein</fullName>
    </submittedName>
</protein>
<feature type="non-terminal residue" evidence="1">
    <location>
        <position position="1"/>
    </location>
</feature>
<sequence>MYNVLEYKALLKAWKEARPPPKTPEQASRLVILTLHQHGVNEVQGLLRFYRLPLLLEPWIGIPAVVVYPPSLPEGVKFKLNTFPVDAKSVPDGDGLTVYVDVTDPREATLGVPKDVQKIVLERSKARASKDYPKADALHKTIVDAGY</sequence>
<comment type="caution">
    <text evidence="1">The sequence shown here is derived from an EMBL/GenBank/DDBJ whole genome shotgun (WGS) entry which is preliminary data.</text>
</comment>
<gene>
    <name evidence="1" type="ORF">MKW94_014443</name>
</gene>
<dbReference type="EMBL" id="JAJJMA010096959">
    <property type="protein sequence ID" value="MCL7030035.1"/>
    <property type="molecule type" value="Genomic_DNA"/>
</dbReference>
<dbReference type="Proteomes" id="UP001177140">
    <property type="component" value="Unassembled WGS sequence"/>
</dbReference>
<dbReference type="AlphaFoldDB" id="A0AA41V0R5"/>
<evidence type="ECO:0000313" key="2">
    <source>
        <dbReference type="Proteomes" id="UP001177140"/>
    </source>
</evidence>
<evidence type="ECO:0000313" key="1">
    <source>
        <dbReference type="EMBL" id="MCL7030035.1"/>
    </source>
</evidence>